<feature type="region of interest" description="Disordered" evidence="1">
    <location>
        <begin position="209"/>
        <end position="265"/>
    </location>
</feature>
<name>A0ABR0B9I2_9CRUS</name>
<evidence type="ECO:0000313" key="3">
    <source>
        <dbReference type="Proteomes" id="UP001234178"/>
    </source>
</evidence>
<dbReference type="EMBL" id="JAOYFB010000041">
    <property type="protein sequence ID" value="KAK4045237.1"/>
    <property type="molecule type" value="Genomic_DNA"/>
</dbReference>
<comment type="caution">
    <text evidence="2">The sequence shown here is derived from an EMBL/GenBank/DDBJ whole genome shotgun (WGS) entry which is preliminary data.</text>
</comment>
<protein>
    <submittedName>
        <fullName evidence="2">Uncharacterized protein</fullName>
    </submittedName>
</protein>
<keyword evidence="3" id="KW-1185">Reference proteome</keyword>
<dbReference type="Proteomes" id="UP001234178">
    <property type="component" value="Unassembled WGS sequence"/>
</dbReference>
<feature type="compositionally biased region" description="Low complexity" evidence="1">
    <location>
        <begin position="233"/>
        <end position="254"/>
    </location>
</feature>
<evidence type="ECO:0000256" key="1">
    <source>
        <dbReference type="SAM" id="MobiDB-lite"/>
    </source>
</evidence>
<proteinExistence type="predicted"/>
<gene>
    <name evidence="2" type="ORF">OUZ56_032645</name>
</gene>
<sequence length="283" mass="30910">MIGTLTVLNVCPRRWAKRYGLSERPVKCLSCGSDTPMNIAFAVDGLRGLRAADCRCGDPRTPFTVSSYPREASSPKKRVRSRKKGQVFQFEELRRNAALRSPFTAAKVQGALRPLRLPTRRSVKPGRLQSDALQDTLFELLEEVIVRSHVHFLDFSMNNVAPRKAVEDASTASKCFISVSKNGTRRGAANSSTGVLLFFGIFPPKNGPPLGRTLSDAQRTFRGPPPSSRVDIRPTSATSSAPKSPSSSSSQSSHRSTRGLPERRFIGCVRSRSTTAFASADCP</sequence>
<reference evidence="2 3" key="1">
    <citation type="journal article" date="2023" name="Nucleic Acids Res.">
        <title>The hologenome of Daphnia magna reveals possible DNA methylation and microbiome-mediated evolution of the host genome.</title>
        <authorList>
            <person name="Chaturvedi A."/>
            <person name="Li X."/>
            <person name="Dhandapani V."/>
            <person name="Marshall H."/>
            <person name="Kissane S."/>
            <person name="Cuenca-Cambronero M."/>
            <person name="Asole G."/>
            <person name="Calvet F."/>
            <person name="Ruiz-Romero M."/>
            <person name="Marangio P."/>
            <person name="Guigo R."/>
            <person name="Rago D."/>
            <person name="Mirbahai L."/>
            <person name="Eastwood N."/>
            <person name="Colbourne J.K."/>
            <person name="Zhou J."/>
            <person name="Mallon E."/>
            <person name="Orsini L."/>
        </authorList>
    </citation>
    <scope>NUCLEOTIDE SEQUENCE [LARGE SCALE GENOMIC DNA]</scope>
    <source>
        <strain evidence="2">LRV0_1</strain>
    </source>
</reference>
<accession>A0ABR0B9I2</accession>
<organism evidence="2 3">
    <name type="scientific">Daphnia magna</name>
    <dbReference type="NCBI Taxonomy" id="35525"/>
    <lineage>
        <taxon>Eukaryota</taxon>
        <taxon>Metazoa</taxon>
        <taxon>Ecdysozoa</taxon>
        <taxon>Arthropoda</taxon>
        <taxon>Crustacea</taxon>
        <taxon>Branchiopoda</taxon>
        <taxon>Diplostraca</taxon>
        <taxon>Cladocera</taxon>
        <taxon>Anomopoda</taxon>
        <taxon>Daphniidae</taxon>
        <taxon>Daphnia</taxon>
    </lineage>
</organism>
<evidence type="ECO:0000313" key="2">
    <source>
        <dbReference type="EMBL" id="KAK4045237.1"/>
    </source>
</evidence>